<dbReference type="HOGENOM" id="CLU_2416770_0_0_1"/>
<keyword evidence="3" id="KW-1185">Reference proteome</keyword>
<reference evidence="2" key="2">
    <citation type="submission" date="2015-03" db="UniProtKB">
        <authorList>
            <consortium name="EnsemblPlants"/>
        </authorList>
    </citation>
    <scope>IDENTIFICATION</scope>
</reference>
<sequence>MATRCEGVLKDRAFDRNVHRVFSAGKVVETTRPPTTALHGLHPHAHTLRVLDFPSFSAMGKAGKCTAHHGDGPPLRTEQHTAKKKKKKKQRR</sequence>
<name>A0A0D3FF51_9ORYZ</name>
<dbReference type="PaxDb" id="65489-OBART03G07390.1"/>
<feature type="compositionally biased region" description="Basic residues" evidence="1">
    <location>
        <begin position="82"/>
        <end position="92"/>
    </location>
</feature>
<dbReference type="Gramene" id="OBART03G07390.1">
    <property type="protein sequence ID" value="OBART03G07390.1"/>
    <property type="gene ID" value="OBART03G07390"/>
</dbReference>
<organism evidence="2">
    <name type="scientific">Oryza barthii</name>
    <dbReference type="NCBI Taxonomy" id="65489"/>
    <lineage>
        <taxon>Eukaryota</taxon>
        <taxon>Viridiplantae</taxon>
        <taxon>Streptophyta</taxon>
        <taxon>Embryophyta</taxon>
        <taxon>Tracheophyta</taxon>
        <taxon>Spermatophyta</taxon>
        <taxon>Magnoliopsida</taxon>
        <taxon>Liliopsida</taxon>
        <taxon>Poales</taxon>
        <taxon>Poaceae</taxon>
        <taxon>BOP clade</taxon>
        <taxon>Oryzoideae</taxon>
        <taxon>Oryzeae</taxon>
        <taxon>Oryzinae</taxon>
        <taxon>Oryza</taxon>
    </lineage>
</organism>
<evidence type="ECO:0000313" key="2">
    <source>
        <dbReference type="EnsemblPlants" id="OBART03G07390.1"/>
    </source>
</evidence>
<evidence type="ECO:0000313" key="3">
    <source>
        <dbReference type="Proteomes" id="UP000026960"/>
    </source>
</evidence>
<proteinExistence type="predicted"/>
<dbReference type="AlphaFoldDB" id="A0A0D3FF51"/>
<evidence type="ECO:0000256" key="1">
    <source>
        <dbReference type="SAM" id="MobiDB-lite"/>
    </source>
</evidence>
<feature type="region of interest" description="Disordered" evidence="1">
    <location>
        <begin position="62"/>
        <end position="92"/>
    </location>
</feature>
<protein>
    <submittedName>
        <fullName evidence="2">Uncharacterized protein</fullName>
    </submittedName>
</protein>
<accession>A0A0D3FF51</accession>
<reference evidence="2" key="1">
    <citation type="journal article" date="2009" name="Rice">
        <title>De Novo Next Generation Sequencing of Plant Genomes.</title>
        <authorList>
            <person name="Rounsley S."/>
            <person name="Marri P.R."/>
            <person name="Yu Y."/>
            <person name="He R."/>
            <person name="Sisneros N."/>
            <person name="Goicoechea J.L."/>
            <person name="Lee S.J."/>
            <person name="Angelova A."/>
            <person name="Kudrna D."/>
            <person name="Luo M."/>
            <person name="Affourtit J."/>
            <person name="Desany B."/>
            <person name="Knight J."/>
            <person name="Niazi F."/>
            <person name="Egholm M."/>
            <person name="Wing R.A."/>
        </authorList>
    </citation>
    <scope>NUCLEOTIDE SEQUENCE [LARGE SCALE GENOMIC DNA]</scope>
    <source>
        <strain evidence="2">cv. IRGC 105608</strain>
    </source>
</reference>
<dbReference type="Proteomes" id="UP000026960">
    <property type="component" value="Chromosome 3"/>
</dbReference>
<dbReference type="EnsemblPlants" id="OBART03G07390.1">
    <property type="protein sequence ID" value="OBART03G07390.1"/>
    <property type="gene ID" value="OBART03G07390"/>
</dbReference>